<evidence type="ECO:0000256" key="2">
    <source>
        <dbReference type="SAM" id="Coils"/>
    </source>
</evidence>
<dbReference type="InterPro" id="IPR012925">
    <property type="entry name" value="TipAS_dom"/>
</dbReference>
<protein>
    <submittedName>
        <fullName evidence="4">Nodulation protein NolA</fullName>
    </submittedName>
</protein>
<keyword evidence="2" id="KW-0175">Coiled coil</keyword>
<dbReference type="KEGG" id="tpla:ElP_67120"/>
<dbReference type="PROSITE" id="PS00552">
    <property type="entry name" value="HTH_MERR_1"/>
    <property type="match status" value="1"/>
</dbReference>
<evidence type="ECO:0000259" key="3">
    <source>
        <dbReference type="PROSITE" id="PS50937"/>
    </source>
</evidence>
<dbReference type="RefSeq" id="WP_145277509.1">
    <property type="nucleotide sequence ID" value="NZ_CP036426.1"/>
</dbReference>
<name>A0A518HD23_9BACT</name>
<evidence type="ECO:0000313" key="5">
    <source>
        <dbReference type="Proteomes" id="UP000317835"/>
    </source>
</evidence>
<feature type="domain" description="HTH merR-type" evidence="3">
    <location>
        <begin position="5"/>
        <end position="74"/>
    </location>
</feature>
<dbReference type="Pfam" id="PF07739">
    <property type="entry name" value="TipAS"/>
    <property type="match status" value="1"/>
</dbReference>
<dbReference type="Pfam" id="PF13411">
    <property type="entry name" value="MerR_1"/>
    <property type="match status" value="1"/>
</dbReference>
<dbReference type="InterPro" id="IPR047057">
    <property type="entry name" value="MerR_fam"/>
</dbReference>
<dbReference type="PANTHER" id="PTHR30204">
    <property type="entry name" value="REDOX-CYCLING DRUG-SENSING TRANSCRIPTIONAL ACTIVATOR SOXR"/>
    <property type="match status" value="1"/>
</dbReference>
<dbReference type="OrthoDB" id="9814833at2"/>
<gene>
    <name evidence="4" type="primary">nolA</name>
    <name evidence="4" type="ORF">ElP_67120</name>
</gene>
<organism evidence="4 5">
    <name type="scientific">Tautonia plasticadhaerens</name>
    <dbReference type="NCBI Taxonomy" id="2527974"/>
    <lineage>
        <taxon>Bacteria</taxon>
        <taxon>Pseudomonadati</taxon>
        <taxon>Planctomycetota</taxon>
        <taxon>Planctomycetia</taxon>
        <taxon>Isosphaerales</taxon>
        <taxon>Isosphaeraceae</taxon>
        <taxon>Tautonia</taxon>
    </lineage>
</organism>
<dbReference type="Proteomes" id="UP000317835">
    <property type="component" value="Chromosome"/>
</dbReference>
<keyword evidence="1" id="KW-0238">DNA-binding</keyword>
<dbReference type="InterPro" id="IPR009061">
    <property type="entry name" value="DNA-bd_dom_put_sf"/>
</dbReference>
<sequence>MSQPPWKVGELARKTGLTVRALHHYDEVGLLVPSSRSGSGHRLYTARDVDRLQQITSMRELGFRLSEIRACLADPSFSPRKLVRAHLERIEAQMGRLARIRDRLERLADRLEESEASSVDEVLAAIQEMTMFEKYYTPEQLEQLKERAEAIGPDRIAEVEAEWPKLMAEVQSAMDRGADPTGPEVRDLARRWMGLVREFTGGDPGISSSLKNLWQGESVVHGTETGPVRGMMAFLGPAMDAEREPS</sequence>
<dbReference type="PRINTS" id="PR00040">
    <property type="entry name" value="HTHMERR"/>
</dbReference>
<dbReference type="EMBL" id="CP036426">
    <property type="protein sequence ID" value="QDV38755.1"/>
    <property type="molecule type" value="Genomic_DNA"/>
</dbReference>
<dbReference type="SMART" id="SM00422">
    <property type="entry name" value="HTH_MERR"/>
    <property type="match status" value="1"/>
</dbReference>
<dbReference type="PROSITE" id="PS50937">
    <property type="entry name" value="HTH_MERR_2"/>
    <property type="match status" value="1"/>
</dbReference>
<dbReference type="InterPro" id="IPR000551">
    <property type="entry name" value="MerR-type_HTH_dom"/>
</dbReference>
<dbReference type="Gene3D" id="1.10.1660.10">
    <property type="match status" value="1"/>
</dbReference>
<evidence type="ECO:0000256" key="1">
    <source>
        <dbReference type="ARBA" id="ARBA00023125"/>
    </source>
</evidence>
<evidence type="ECO:0000313" key="4">
    <source>
        <dbReference type="EMBL" id="QDV38755.1"/>
    </source>
</evidence>
<dbReference type="GO" id="GO:0003700">
    <property type="term" value="F:DNA-binding transcription factor activity"/>
    <property type="evidence" value="ECO:0007669"/>
    <property type="project" value="InterPro"/>
</dbReference>
<feature type="coiled-coil region" evidence="2">
    <location>
        <begin position="87"/>
        <end position="117"/>
    </location>
</feature>
<proteinExistence type="predicted"/>
<accession>A0A518HD23</accession>
<keyword evidence="5" id="KW-1185">Reference proteome</keyword>
<dbReference type="SUPFAM" id="SSF46955">
    <property type="entry name" value="Putative DNA-binding domain"/>
    <property type="match status" value="1"/>
</dbReference>
<dbReference type="AlphaFoldDB" id="A0A518HD23"/>
<reference evidence="4 5" key="1">
    <citation type="submission" date="2019-02" db="EMBL/GenBank/DDBJ databases">
        <title>Deep-cultivation of Planctomycetes and their phenomic and genomic characterization uncovers novel biology.</title>
        <authorList>
            <person name="Wiegand S."/>
            <person name="Jogler M."/>
            <person name="Boedeker C."/>
            <person name="Pinto D."/>
            <person name="Vollmers J."/>
            <person name="Rivas-Marin E."/>
            <person name="Kohn T."/>
            <person name="Peeters S.H."/>
            <person name="Heuer A."/>
            <person name="Rast P."/>
            <person name="Oberbeckmann S."/>
            <person name="Bunk B."/>
            <person name="Jeske O."/>
            <person name="Meyerdierks A."/>
            <person name="Storesund J.E."/>
            <person name="Kallscheuer N."/>
            <person name="Luecker S."/>
            <person name="Lage O.M."/>
            <person name="Pohl T."/>
            <person name="Merkel B.J."/>
            <person name="Hornburger P."/>
            <person name="Mueller R.-W."/>
            <person name="Bruemmer F."/>
            <person name="Labrenz M."/>
            <person name="Spormann A.M."/>
            <person name="Op den Camp H."/>
            <person name="Overmann J."/>
            <person name="Amann R."/>
            <person name="Jetten M.S.M."/>
            <person name="Mascher T."/>
            <person name="Medema M.H."/>
            <person name="Devos D.P."/>
            <person name="Kaster A.-K."/>
            <person name="Ovreas L."/>
            <person name="Rohde M."/>
            <person name="Galperin M.Y."/>
            <person name="Jogler C."/>
        </authorList>
    </citation>
    <scope>NUCLEOTIDE SEQUENCE [LARGE SCALE GENOMIC DNA]</scope>
    <source>
        <strain evidence="4 5">ElP</strain>
    </source>
</reference>
<dbReference type="GO" id="GO:0003677">
    <property type="term" value="F:DNA binding"/>
    <property type="evidence" value="ECO:0007669"/>
    <property type="project" value="UniProtKB-KW"/>
</dbReference>
<dbReference type="PANTHER" id="PTHR30204:SF90">
    <property type="entry name" value="HTH-TYPE TRANSCRIPTIONAL ACTIVATOR MTA"/>
    <property type="match status" value="1"/>
</dbReference>
<dbReference type="CDD" id="cd01106">
    <property type="entry name" value="HTH_TipAL-Mta"/>
    <property type="match status" value="1"/>
</dbReference>